<dbReference type="PANTHER" id="PTHR12241:SF154">
    <property type="entry name" value="TUBULIN POLYGLUTAMYLASE TTLL11"/>
    <property type="match status" value="1"/>
</dbReference>
<dbReference type="GO" id="GO:0005524">
    <property type="term" value="F:ATP binding"/>
    <property type="evidence" value="ECO:0007669"/>
    <property type="project" value="UniProtKB-KW"/>
</dbReference>
<feature type="compositionally biased region" description="Basic residues" evidence="4">
    <location>
        <begin position="92"/>
        <end position="106"/>
    </location>
</feature>
<dbReference type="GO" id="GO:0015631">
    <property type="term" value="F:tubulin binding"/>
    <property type="evidence" value="ECO:0007669"/>
    <property type="project" value="TreeGrafter"/>
</dbReference>
<dbReference type="EMBL" id="KB030911">
    <property type="protein sequence ID" value="ELK08198.1"/>
    <property type="molecule type" value="Genomic_DNA"/>
</dbReference>
<keyword evidence="1" id="KW-0436">Ligase</keyword>
<keyword evidence="6" id="KW-1185">Reference proteome</keyword>
<evidence type="ECO:0000313" key="6">
    <source>
        <dbReference type="Proteomes" id="UP000010552"/>
    </source>
</evidence>
<accession>L5KCH0</accession>
<evidence type="ECO:0000313" key="5">
    <source>
        <dbReference type="EMBL" id="ELK08198.1"/>
    </source>
</evidence>
<proteinExistence type="predicted"/>
<dbReference type="InParanoid" id="L5KCH0"/>
<keyword evidence="2" id="KW-0547">Nucleotide-binding</keyword>
<evidence type="ECO:0000256" key="2">
    <source>
        <dbReference type="ARBA" id="ARBA00022741"/>
    </source>
</evidence>
<gene>
    <name evidence="5" type="ORF">PAL_GLEAN10009792</name>
</gene>
<dbReference type="GO" id="GO:0000226">
    <property type="term" value="P:microtubule cytoskeleton organization"/>
    <property type="evidence" value="ECO:0007669"/>
    <property type="project" value="TreeGrafter"/>
</dbReference>
<dbReference type="GO" id="GO:0036064">
    <property type="term" value="C:ciliary basal body"/>
    <property type="evidence" value="ECO:0007669"/>
    <property type="project" value="TreeGrafter"/>
</dbReference>
<dbReference type="STRING" id="9402.L5KCH0"/>
<organism evidence="5 6">
    <name type="scientific">Pteropus alecto</name>
    <name type="common">Black flying fox</name>
    <dbReference type="NCBI Taxonomy" id="9402"/>
    <lineage>
        <taxon>Eukaryota</taxon>
        <taxon>Metazoa</taxon>
        <taxon>Chordata</taxon>
        <taxon>Craniata</taxon>
        <taxon>Vertebrata</taxon>
        <taxon>Euteleostomi</taxon>
        <taxon>Mammalia</taxon>
        <taxon>Eutheria</taxon>
        <taxon>Laurasiatheria</taxon>
        <taxon>Chiroptera</taxon>
        <taxon>Yinpterochiroptera</taxon>
        <taxon>Pteropodoidea</taxon>
        <taxon>Pteropodidae</taxon>
        <taxon>Pteropodinae</taxon>
        <taxon>Pteropus</taxon>
    </lineage>
</organism>
<dbReference type="Proteomes" id="UP000010552">
    <property type="component" value="Unassembled WGS sequence"/>
</dbReference>
<protein>
    <submittedName>
        <fullName evidence="5">Tubulin polyglutamylase TTLL11</fullName>
    </submittedName>
</protein>
<feature type="compositionally biased region" description="Basic and acidic residues" evidence="4">
    <location>
        <begin position="39"/>
        <end position="48"/>
    </location>
</feature>
<evidence type="ECO:0000256" key="1">
    <source>
        <dbReference type="ARBA" id="ARBA00022598"/>
    </source>
</evidence>
<reference evidence="6" key="1">
    <citation type="journal article" date="2013" name="Science">
        <title>Comparative analysis of bat genomes provides insight into the evolution of flight and immunity.</title>
        <authorList>
            <person name="Zhang G."/>
            <person name="Cowled C."/>
            <person name="Shi Z."/>
            <person name="Huang Z."/>
            <person name="Bishop-Lilly K.A."/>
            <person name="Fang X."/>
            <person name="Wynne J.W."/>
            <person name="Xiong Z."/>
            <person name="Baker M.L."/>
            <person name="Zhao W."/>
            <person name="Tachedjian M."/>
            <person name="Zhu Y."/>
            <person name="Zhou P."/>
            <person name="Jiang X."/>
            <person name="Ng J."/>
            <person name="Yang L."/>
            <person name="Wu L."/>
            <person name="Xiao J."/>
            <person name="Feng Y."/>
            <person name="Chen Y."/>
            <person name="Sun X."/>
            <person name="Zhang Y."/>
            <person name="Marsh G.A."/>
            <person name="Crameri G."/>
            <person name="Broder C.C."/>
            <person name="Frey K.G."/>
            <person name="Wang L.F."/>
            <person name="Wang J."/>
        </authorList>
    </citation>
    <scope>NUCLEOTIDE SEQUENCE [LARGE SCALE GENOMIC DNA]</scope>
</reference>
<dbReference type="InterPro" id="IPR004344">
    <property type="entry name" value="TTL/TTLL_fam"/>
</dbReference>
<evidence type="ECO:0000256" key="3">
    <source>
        <dbReference type="ARBA" id="ARBA00022840"/>
    </source>
</evidence>
<dbReference type="GO" id="GO:0070740">
    <property type="term" value="F:tubulin-glutamic acid ligase activity"/>
    <property type="evidence" value="ECO:0007669"/>
    <property type="project" value="TreeGrafter"/>
</dbReference>
<keyword evidence="3" id="KW-0067">ATP-binding</keyword>
<feature type="region of interest" description="Disordered" evidence="4">
    <location>
        <begin position="23"/>
        <end position="123"/>
    </location>
</feature>
<dbReference type="PROSITE" id="PS51221">
    <property type="entry name" value="TTL"/>
    <property type="match status" value="1"/>
</dbReference>
<sequence>MQRRNSERELASRWETEAVAAAKAQAAERVRVDAGAAGEPERRAREEQAMDPAPAQPRATEEGDARVLPRPLPTLTVSKPKPAPARGLWTHGKPRSKGRNCKRSSGRRSDEYRSQRPVTVDSSKARTSLDALKISIRQLKWKEFPFGRRLPCDIYWHGVSFHDSDIFSGQVNKFPGMTEMVRKITLSRAVRIMQNLFPEEYNFYPRSWILPDEFQLFVAQVDALRPYDP</sequence>
<dbReference type="PANTHER" id="PTHR12241">
    <property type="entry name" value="TUBULIN POLYGLUTAMYLASE"/>
    <property type="match status" value="1"/>
</dbReference>
<name>L5KCH0_PTEAL</name>
<dbReference type="AlphaFoldDB" id="L5KCH0"/>
<evidence type="ECO:0000256" key="4">
    <source>
        <dbReference type="SAM" id="MobiDB-lite"/>
    </source>
</evidence>